<organism evidence="1 2">
    <name type="scientific">Teichococcus deserti</name>
    <dbReference type="NCBI Taxonomy" id="1817963"/>
    <lineage>
        <taxon>Bacteria</taxon>
        <taxon>Pseudomonadati</taxon>
        <taxon>Pseudomonadota</taxon>
        <taxon>Alphaproteobacteria</taxon>
        <taxon>Acetobacterales</taxon>
        <taxon>Roseomonadaceae</taxon>
        <taxon>Roseomonas</taxon>
    </lineage>
</organism>
<evidence type="ECO:0000313" key="2">
    <source>
        <dbReference type="Proteomes" id="UP000188879"/>
    </source>
</evidence>
<proteinExistence type="predicted"/>
<protein>
    <recommendedName>
        <fullName evidence="3">Histidine kinase</fullName>
    </recommendedName>
</protein>
<dbReference type="Proteomes" id="UP000188879">
    <property type="component" value="Unassembled WGS sequence"/>
</dbReference>
<evidence type="ECO:0008006" key="3">
    <source>
        <dbReference type="Google" id="ProtNLM"/>
    </source>
</evidence>
<dbReference type="EMBL" id="MLCO01000009">
    <property type="protein sequence ID" value="ONG58878.1"/>
    <property type="molecule type" value="Genomic_DNA"/>
</dbReference>
<dbReference type="InterPro" id="IPR046239">
    <property type="entry name" value="DUF6272"/>
</dbReference>
<dbReference type="OrthoDB" id="5365713at2"/>
<name>A0A1V2H8E0_9PROT</name>
<keyword evidence="2" id="KW-1185">Reference proteome</keyword>
<gene>
    <name evidence="1" type="ORF">BKE38_01345</name>
</gene>
<dbReference type="RefSeq" id="WP_076955578.1">
    <property type="nucleotide sequence ID" value="NZ_MLCO01000009.1"/>
</dbReference>
<reference evidence="1 2" key="1">
    <citation type="submission" date="2016-10" db="EMBL/GenBank/DDBJ databases">
        <title>Draft Genome sequence of Roseomonas sp. strain M3.</title>
        <authorList>
            <person name="Subhash Y."/>
            <person name="Lee S."/>
        </authorList>
    </citation>
    <scope>NUCLEOTIDE SEQUENCE [LARGE SCALE GENOMIC DNA]</scope>
    <source>
        <strain evidence="1 2">M3</strain>
    </source>
</reference>
<sequence>MLAQQYTAFHQAIRENGIILSFSGFVSEKVMFSLGEVLRARMQQEETDTGIAKRVFSIFVEQAQNVIRYSANRIAKEPTPPLSAGMIIVGIEEGRFFVVCGNEVLRRDVPVLQGRLDLLAGMNAEELKAHYRVKLKEPPEEGSLGGSIGLIEIVRRASAPVEFDFQDVGADLSFFCLKAYI</sequence>
<accession>A0A1V2H8E0</accession>
<dbReference type="NCBIfam" id="NF038262">
    <property type="entry name" value="SiaB_fam_kinase"/>
    <property type="match status" value="1"/>
</dbReference>
<dbReference type="AlphaFoldDB" id="A0A1V2H8E0"/>
<comment type="caution">
    <text evidence="1">The sequence shown here is derived from an EMBL/GenBank/DDBJ whole genome shotgun (WGS) entry which is preliminary data.</text>
</comment>
<evidence type="ECO:0000313" key="1">
    <source>
        <dbReference type="EMBL" id="ONG58878.1"/>
    </source>
</evidence>
<dbReference type="Pfam" id="PF19788">
    <property type="entry name" value="DUF6272"/>
    <property type="match status" value="1"/>
</dbReference>